<reference evidence="2" key="2">
    <citation type="submission" date="2023-04" db="EMBL/GenBank/DDBJ databases">
        <authorList>
            <person name="Bruccoleri R.E."/>
            <person name="Oakeley E.J."/>
            <person name="Faust A.-M."/>
            <person name="Dessus-Babus S."/>
            <person name="Altorfer M."/>
            <person name="Burckhardt D."/>
            <person name="Oertli M."/>
            <person name="Naumann U."/>
            <person name="Petersen F."/>
            <person name="Wong J."/>
        </authorList>
    </citation>
    <scope>NUCLEOTIDE SEQUENCE</scope>
    <source>
        <strain evidence="2">GSM-AAB239-AS_SAM_17_03QT</strain>
        <tissue evidence="2">Leaf</tissue>
    </source>
</reference>
<dbReference type="Proteomes" id="UP001140949">
    <property type="component" value="Unassembled WGS sequence"/>
</dbReference>
<reference evidence="2" key="1">
    <citation type="journal article" date="2023" name="GigaByte">
        <title>Genome assembly of the bearded iris, Iris pallida Lam.</title>
        <authorList>
            <person name="Bruccoleri R.E."/>
            <person name="Oakeley E.J."/>
            <person name="Faust A.M.E."/>
            <person name="Altorfer M."/>
            <person name="Dessus-Babus S."/>
            <person name="Burckhardt D."/>
            <person name="Oertli M."/>
            <person name="Naumann U."/>
            <person name="Petersen F."/>
            <person name="Wong J."/>
        </authorList>
    </citation>
    <scope>NUCLEOTIDE SEQUENCE</scope>
    <source>
        <strain evidence="2">GSM-AAB239-AS_SAM_17_03QT</strain>
    </source>
</reference>
<feature type="domain" description="CTLH" evidence="1">
    <location>
        <begin position="98"/>
        <end position="128"/>
    </location>
</feature>
<accession>A0AAX6ILT0</accession>
<dbReference type="InterPro" id="IPR045098">
    <property type="entry name" value="Fyv10_fam"/>
</dbReference>
<dbReference type="PANTHER" id="PTHR12170:SF2">
    <property type="entry name" value="E3 UBIQUITIN-PROTEIN TRANSFERASE MAEA"/>
    <property type="match status" value="1"/>
</dbReference>
<dbReference type="InterPro" id="IPR024964">
    <property type="entry name" value="CTLH/CRA"/>
</dbReference>
<dbReference type="PROSITE" id="PS50897">
    <property type="entry name" value="CTLH"/>
    <property type="match status" value="1"/>
</dbReference>
<evidence type="ECO:0000313" key="2">
    <source>
        <dbReference type="EMBL" id="KAJ6853365.1"/>
    </source>
</evidence>
<sequence length="187" mass="20734">MDMDSTSSPPNGAPSAAAAVSAATDAAATSARLAHLADSLKLEYQFLRVPLEHFRKTIRTNHRSAEREVAAVLSGVGPAAEGLSREDAVVHLNSLVSRLQGLKRKSKFEFQLRLQEFIEMVRNDDSISAIDYARKYLAPWGATYTKELQRVMAALAFKSNTECDTYRVLFEPKQWDYLVETVQAGIL</sequence>
<keyword evidence="3" id="KW-1185">Reference proteome</keyword>
<name>A0AAX6ILT0_IRIPA</name>
<comment type="caution">
    <text evidence="2">The sequence shown here is derived from an EMBL/GenBank/DDBJ whole genome shotgun (WGS) entry which is preliminary data.</text>
</comment>
<dbReference type="AlphaFoldDB" id="A0AAX6ILT0"/>
<dbReference type="Pfam" id="PF10607">
    <property type="entry name" value="CTLH"/>
    <property type="match status" value="1"/>
</dbReference>
<dbReference type="GO" id="GO:0004842">
    <property type="term" value="F:ubiquitin-protein transferase activity"/>
    <property type="evidence" value="ECO:0007669"/>
    <property type="project" value="InterPro"/>
</dbReference>
<dbReference type="EMBL" id="JANAVB010000799">
    <property type="protein sequence ID" value="KAJ6853365.1"/>
    <property type="molecule type" value="Genomic_DNA"/>
</dbReference>
<proteinExistence type="predicted"/>
<evidence type="ECO:0000259" key="1">
    <source>
        <dbReference type="PROSITE" id="PS50897"/>
    </source>
</evidence>
<dbReference type="PANTHER" id="PTHR12170">
    <property type="entry name" value="MACROPHAGE ERYTHROBLAST ATTACHER-RELATED"/>
    <property type="match status" value="1"/>
</dbReference>
<evidence type="ECO:0000313" key="3">
    <source>
        <dbReference type="Proteomes" id="UP001140949"/>
    </source>
</evidence>
<gene>
    <name evidence="2" type="ORF">M6B38_249930</name>
</gene>
<dbReference type="GO" id="GO:0005737">
    <property type="term" value="C:cytoplasm"/>
    <property type="evidence" value="ECO:0007669"/>
    <property type="project" value="TreeGrafter"/>
</dbReference>
<protein>
    <submittedName>
        <fullName evidence="2">Macrophage erythroblast attacher-like</fullName>
    </submittedName>
</protein>
<dbReference type="GO" id="GO:0043161">
    <property type="term" value="P:proteasome-mediated ubiquitin-dependent protein catabolic process"/>
    <property type="evidence" value="ECO:0007669"/>
    <property type="project" value="InterPro"/>
</dbReference>
<organism evidence="2 3">
    <name type="scientific">Iris pallida</name>
    <name type="common">Sweet iris</name>
    <dbReference type="NCBI Taxonomy" id="29817"/>
    <lineage>
        <taxon>Eukaryota</taxon>
        <taxon>Viridiplantae</taxon>
        <taxon>Streptophyta</taxon>
        <taxon>Embryophyta</taxon>
        <taxon>Tracheophyta</taxon>
        <taxon>Spermatophyta</taxon>
        <taxon>Magnoliopsida</taxon>
        <taxon>Liliopsida</taxon>
        <taxon>Asparagales</taxon>
        <taxon>Iridaceae</taxon>
        <taxon>Iridoideae</taxon>
        <taxon>Irideae</taxon>
        <taxon>Iris</taxon>
    </lineage>
</organism>
<dbReference type="GO" id="GO:0034657">
    <property type="term" value="C:GID complex"/>
    <property type="evidence" value="ECO:0007669"/>
    <property type="project" value="TreeGrafter"/>
</dbReference>
<dbReference type="InterPro" id="IPR006595">
    <property type="entry name" value="CTLH_C"/>
</dbReference>
<dbReference type="GO" id="GO:0005634">
    <property type="term" value="C:nucleus"/>
    <property type="evidence" value="ECO:0007669"/>
    <property type="project" value="TreeGrafter"/>
</dbReference>